<accession>A0AB39ABF6</accession>
<organism evidence="1">
    <name type="scientific">Pectobacterium phage Amona</name>
    <dbReference type="NCBI Taxonomy" id="3158137"/>
    <lineage>
        <taxon>Viruses</taxon>
        <taxon>Duplodnaviria</taxon>
        <taxon>Heunggongvirae</taxon>
        <taxon>Uroviricota</taxon>
        <taxon>Caudoviricetes</taxon>
    </lineage>
</organism>
<reference evidence="1" key="1">
    <citation type="journal article" date="2024" name="Virus Res.">
        <title>A novel genus of Pectobacterium bacteriophages display broad host range by targeting several species of Danish soft rot isolates.</title>
        <authorList>
            <person name="Pedersen J.S."/>
            <person name="Carstens A.B."/>
            <person name="Rothgard M.M."/>
            <person name="Roy C."/>
            <person name="Viry A."/>
            <person name="Papudeshi B."/>
            <person name="Kot W."/>
            <person name="Hille F."/>
            <person name="Franz C.M.A.P."/>
            <person name="Edwards R."/>
            <person name="Hansen L.H."/>
        </authorList>
    </citation>
    <scope>NUCLEOTIDE SEQUENCE</scope>
</reference>
<name>A0AB39ABF6_9CAUD</name>
<gene>
    <name evidence="1" type="ORF">CVQSGQUC_CDS0032</name>
</gene>
<dbReference type="EMBL" id="PQ008971">
    <property type="protein sequence ID" value="XDF89537.1"/>
    <property type="molecule type" value="Genomic_DNA"/>
</dbReference>
<proteinExistence type="predicted"/>
<sequence length="41" mass="4834">MLSAQQIRAIQDLDLMRFLAVTRFKLFAVLNCQVKVCHKRQ</sequence>
<reference evidence="1" key="2">
    <citation type="submission" date="2024-07" db="EMBL/GenBank/DDBJ databases">
        <authorList>
            <person name="Pedersen J.S."/>
            <person name="Mulbjerg M.R."/>
            <person name="Carstens A.B."/>
            <person name="Hansen L.H."/>
        </authorList>
    </citation>
    <scope>NUCLEOTIDE SEQUENCE</scope>
</reference>
<protein>
    <submittedName>
        <fullName evidence="1">Uncharacterized protein</fullName>
    </submittedName>
</protein>
<evidence type="ECO:0000313" key="1">
    <source>
        <dbReference type="EMBL" id="XDF89537.1"/>
    </source>
</evidence>